<reference evidence="2" key="1">
    <citation type="journal article" date="2019" name="Int. J. Syst. Evol. Microbiol.">
        <title>The Global Catalogue of Microorganisms (GCM) 10K type strain sequencing project: providing services to taxonomists for standard genome sequencing and annotation.</title>
        <authorList>
            <consortium name="The Broad Institute Genomics Platform"/>
            <consortium name="The Broad Institute Genome Sequencing Center for Infectious Disease"/>
            <person name="Wu L."/>
            <person name="Ma J."/>
        </authorList>
    </citation>
    <scope>NUCLEOTIDE SEQUENCE [LARGE SCALE GENOMIC DNA]</scope>
    <source>
        <strain evidence="2">CCM 3243</strain>
    </source>
</reference>
<gene>
    <name evidence="1" type="ORF">ACFO3R_06980</name>
</gene>
<name>A0ABV8N266_9ACTN</name>
<evidence type="ECO:0000313" key="2">
    <source>
        <dbReference type="Proteomes" id="UP001595871"/>
    </source>
</evidence>
<proteinExistence type="predicted"/>
<protein>
    <submittedName>
        <fullName evidence="1">Uncharacterized protein</fullName>
    </submittedName>
</protein>
<sequence>MSDGLSPEVNTYPPELLNAIGDLLATAHRQQIGVAFEPDGDGWRLHYLVNDWPAVEEYELSAGPLSDAYDLQVAASAALRPLVKMGHSVAQHFNRQQSIDKS</sequence>
<keyword evidence="2" id="KW-1185">Reference proteome</keyword>
<organism evidence="1 2">
    <name type="scientific">Streptomyces flavovirens</name>
    <dbReference type="NCBI Taxonomy" id="52258"/>
    <lineage>
        <taxon>Bacteria</taxon>
        <taxon>Bacillati</taxon>
        <taxon>Actinomycetota</taxon>
        <taxon>Actinomycetes</taxon>
        <taxon>Kitasatosporales</taxon>
        <taxon>Streptomycetaceae</taxon>
        <taxon>Streptomyces</taxon>
    </lineage>
</organism>
<dbReference type="Proteomes" id="UP001595871">
    <property type="component" value="Unassembled WGS sequence"/>
</dbReference>
<evidence type="ECO:0000313" key="1">
    <source>
        <dbReference type="EMBL" id="MFC4186130.1"/>
    </source>
</evidence>
<comment type="caution">
    <text evidence="1">The sequence shown here is derived from an EMBL/GenBank/DDBJ whole genome shotgun (WGS) entry which is preliminary data.</text>
</comment>
<dbReference type="EMBL" id="JBHSCF010000009">
    <property type="protein sequence ID" value="MFC4186130.1"/>
    <property type="molecule type" value="Genomic_DNA"/>
</dbReference>
<dbReference type="RefSeq" id="WP_200697109.1">
    <property type="nucleotide sequence ID" value="NZ_BAAAYA010000008.1"/>
</dbReference>
<accession>A0ABV8N266</accession>